<feature type="domain" description="Death" evidence="2">
    <location>
        <begin position="544"/>
        <end position="618"/>
    </location>
</feature>
<feature type="repeat" description="ANK" evidence="1">
    <location>
        <begin position="304"/>
        <end position="336"/>
    </location>
</feature>
<dbReference type="InterPro" id="IPR000488">
    <property type="entry name" value="Death_dom"/>
</dbReference>
<dbReference type="AlphaFoldDB" id="A0A7N4NVL0"/>
<sequence>MPGAGLTDPPGIRRSEPLLSRRCPIIAPFPIPTSNHLPSVLPSHPESWRGAPAPLSTQHRRSFTSWFPTGARLCPRAGALSGCFWEPSASGLRFSPTAGKAGELSTGGLERRRWSRRGSVIRGMEEQLALENDCLLPLERQFHEAARQNNVGKMKELIGIGVNIRAKNNVGRLALHWASGAGHEQAVRLLLEYEVSVDDKDMFGMNALLLSAWFGHLRILQLLVNSGAKSNCEDKNGLNILHCAAQRGHVHVLEFIMEDLEDVPLDRTDKLNRTAFHLAAEHGQLDALDFLIGSGCNHSIKDKEGNTALHLAAKNGHSSVLQRIIDIGLDLEEKNAEGLTALHMATEEGHLDCVQLLLQAGSKVNAQTQKQMNCLHYAALHGFDDIAQALIDAGISTDAANQQNASPIHIAVLNNFPSIVRLLIEAEINLDVTDNRQQTPLHIAAENARQDIAEMILLEGVNLNLTDKQGKTSLDVAARGNHICLVDMIIKADRFYKWEQDNLKTGSDSWAMKPLTFKQDHGVETQHIRSVLWHLATKYLKHNDWKKLAHHWKFTDAHIRAIEQQWAGTKSYREHGHRMLLIWLHGVIMAAENPNKGLYEGLVGIDRRDLAESIRKKANADSSSSKKCITM</sequence>
<name>A0A7N4NVL0_SARHA</name>
<feature type="repeat" description="ANK" evidence="1">
    <location>
        <begin position="403"/>
        <end position="435"/>
    </location>
</feature>
<reference evidence="3" key="2">
    <citation type="submission" date="2025-08" db="UniProtKB">
        <authorList>
            <consortium name="Ensembl"/>
        </authorList>
    </citation>
    <scope>IDENTIFICATION</scope>
</reference>
<dbReference type="PROSITE" id="PS50297">
    <property type="entry name" value="ANK_REP_REGION"/>
    <property type="match status" value="6"/>
</dbReference>
<dbReference type="PANTHER" id="PTHR24125">
    <property type="entry name" value="ANKYRIN REPEAT AND DEATH DOMAIN-CONTAINING PROTEIN"/>
    <property type="match status" value="1"/>
</dbReference>
<feature type="repeat" description="ANK" evidence="1">
    <location>
        <begin position="203"/>
        <end position="235"/>
    </location>
</feature>
<dbReference type="Pfam" id="PF00023">
    <property type="entry name" value="Ank"/>
    <property type="match status" value="2"/>
</dbReference>
<dbReference type="SUPFAM" id="SSF47986">
    <property type="entry name" value="DEATH domain"/>
    <property type="match status" value="1"/>
</dbReference>
<dbReference type="InterPro" id="IPR052457">
    <property type="entry name" value="Ankyrin-DD_containing_protein"/>
</dbReference>
<dbReference type="Proteomes" id="UP000007648">
    <property type="component" value="Unassembled WGS sequence"/>
</dbReference>
<evidence type="ECO:0000313" key="3">
    <source>
        <dbReference type="Ensembl" id="ENSSHAP00000029013.1"/>
    </source>
</evidence>
<feature type="repeat" description="ANK" evidence="1">
    <location>
        <begin position="436"/>
        <end position="468"/>
    </location>
</feature>
<feature type="repeat" description="ANK" evidence="1">
    <location>
        <begin position="170"/>
        <end position="202"/>
    </location>
</feature>
<dbReference type="RefSeq" id="XP_031811236.1">
    <property type="nucleotide sequence ID" value="XM_031955376.1"/>
</dbReference>
<dbReference type="InterPro" id="IPR002110">
    <property type="entry name" value="Ankyrin_rpt"/>
</dbReference>
<feature type="repeat" description="ANK" evidence="1">
    <location>
        <begin position="370"/>
        <end position="402"/>
    </location>
</feature>
<protein>
    <submittedName>
        <fullName evidence="3">Ankyrin repeat and death domain containing 1A</fullName>
    </submittedName>
</protein>
<feature type="repeat" description="ANK" evidence="1">
    <location>
        <begin position="337"/>
        <end position="369"/>
    </location>
</feature>
<gene>
    <name evidence="3" type="primary">ANKDD1A</name>
</gene>
<dbReference type="SMART" id="SM00248">
    <property type="entry name" value="ANK"/>
    <property type="match status" value="11"/>
</dbReference>
<dbReference type="GeneTree" id="ENSGT00940000154170"/>
<organism evidence="3 4">
    <name type="scientific">Sarcophilus harrisii</name>
    <name type="common">Tasmanian devil</name>
    <name type="synonym">Sarcophilus laniarius</name>
    <dbReference type="NCBI Taxonomy" id="9305"/>
    <lineage>
        <taxon>Eukaryota</taxon>
        <taxon>Metazoa</taxon>
        <taxon>Chordata</taxon>
        <taxon>Craniata</taxon>
        <taxon>Vertebrata</taxon>
        <taxon>Euteleostomi</taxon>
        <taxon>Mammalia</taxon>
        <taxon>Metatheria</taxon>
        <taxon>Dasyuromorphia</taxon>
        <taxon>Dasyuridae</taxon>
        <taxon>Sarcophilus</taxon>
    </lineage>
</organism>
<dbReference type="PROSITE" id="PS50017">
    <property type="entry name" value="DEATH_DOMAIN"/>
    <property type="match status" value="1"/>
</dbReference>
<dbReference type="GO" id="GO:0007165">
    <property type="term" value="P:signal transduction"/>
    <property type="evidence" value="ECO:0007669"/>
    <property type="project" value="InterPro"/>
</dbReference>
<evidence type="ECO:0000256" key="1">
    <source>
        <dbReference type="PROSITE-ProRule" id="PRU00023"/>
    </source>
</evidence>
<dbReference type="Pfam" id="PF00531">
    <property type="entry name" value="Death"/>
    <property type="match status" value="1"/>
</dbReference>
<dbReference type="PRINTS" id="PR01415">
    <property type="entry name" value="ANKYRIN"/>
</dbReference>
<dbReference type="Gene3D" id="1.25.40.20">
    <property type="entry name" value="Ankyrin repeat-containing domain"/>
    <property type="match status" value="3"/>
</dbReference>
<reference evidence="3" key="3">
    <citation type="submission" date="2025-09" db="UniProtKB">
        <authorList>
            <consortium name="Ensembl"/>
        </authorList>
    </citation>
    <scope>IDENTIFICATION</scope>
</reference>
<dbReference type="CDD" id="cd01670">
    <property type="entry name" value="Death"/>
    <property type="match status" value="1"/>
</dbReference>
<dbReference type="FunCoup" id="A0A7N4NVL0">
    <property type="interactions" value="72"/>
</dbReference>
<dbReference type="CTD" id="348094"/>
<dbReference type="InterPro" id="IPR036770">
    <property type="entry name" value="Ankyrin_rpt-contain_sf"/>
</dbReference>
<evidence type="ECO:0000313" key="4">
    <source>
        <dbReference type="Proteomes" id="UP000007648"/>
    </source>
</evidence>
<accession>A0A7N4NVL0</accession>
<dbReference type="InterPro" id="IPR011029">
    <property type="entry name" value="DEATH-like_dom_sf"/>
</dbReference>
<feature type="repeat" description="ANK" evidence="1">
    <location>
        <begin position="271"/>
        <end position="303"/>
    </location>
</feature>
<dbReference type="PANTHER" id="PTHR24125:SF0">
    <property type="entry name" value="ANKYRIN REPEAT AND DEATH DOMAIN-CONTAINING PROTEIN 1A"/>
    <property type="match status" value="1"/>
</dbReference>
<keyword evidence="4" id="KW-1185">Reference proteome</keyword>
<dbReference type="GeneID" id="100916501"/>
<dbReference type="PROSITE" id="PS50088">
    <property type="entry name" value="ANK_REPEAT"/>
    <property type="match status" value="8"/>
</dbReference>
<proteinExistence type="predicted"/>
<dbReference type="Ensembl" id="ENSSHAT00000048492.1">
    <property type="protein sequence ID" value="ENSSHAP00000029013.1"/>
    <property type="gene ID" value="ENSSHAG00000009607.2"/>
</dbReference>
<evidence type="ECO:0000259" key="2">
    <source>
        <dbReference type="PROSITE" id="PS50017"/>
    </source>
</evidence>
<dbReference type="InParanoid" id="A0A7N4NVL0"/>
<dbReference type="OrthoDB" id="448455at2759"/>
<dbReference type="Pfam" id="PF12796">
    <property type="entry name" value="Ank_2"/>
    <property type="match status" value="3"/>
</dbReference>
<dbReference type="SUPFAM" id="SSF48403">
    <property type="entry name" value="Ankyrin repeat"/>
    <property type="match status" value="1"/>
</dbReference>
<dbReference type="Gene3D" id="1.10.533.10">
    <property type="entry name" value="Death Domain, Fas"/>
    <property type="match status" value="1"/>
</dbReference>
<reference evidence="3 4" key="1">
    <citation type="journal article" date="2011" name="Proc. Natl. Acad. Sci. U.S.A.">
        <title>Genetic diversity and population structure of the endangered marsupial Sarcophilus harrisii (Tasmanian devil).</title>
        <authorList>
            <person name="Miller W."/>
            <person name="Hayes V.M."/>
            <person name="Ratan A."/>
            <person name="Petersen D.C."/>
            <person name="Wittekindt N.E."/>
            <person name="Miller J."/>
            <person name="Walenz B."/>
            <person name="Knight J."/>
            <person name="Qi J."/>
            <person name="Zhao F."/>
            <person name="Wang Q."/>
            <person name="Bedoya-Reina O.C."/>
            <person name="Katiyar N."/>
            <person name="Tomsho L.P."/>
            <person name="Kasson L.M."/>
            <person name="Hardie R.A."/>
            <person name="Woodbridge P."/>
            <person name="Tindall E.A."/>
            <person name="Bertelsen M.F."/>
            <person name="Dixon D."/>
            <person name="Pyecroft S."/>
            <person name="Helgen K.M."/>
            <person name="Lesk A.M."/>
            <person name="Pringle T.H."/>
            <person name="Patterson N."/>
            <person name="Zhang Y."/>
            <person name="Kreiss A."/>
            <person name="Woods G.M."/>
            <person name="Jones M.E."/>
            <person name="Schuster S.C."/>
        </authorList>
    </citation>
    <scope>NUCLEOTIDE SEQUENCE [LARGE SCALE GENOMIC DNA]</scope>
</reference>
<keyword evidence="1" id="KW-0040">ANK repeat</keyword>